<keyword evidence="3" id="KW-1185">Reference proteome</keyword>
<dbReference type="KEGG" id="mans:FRW55_02255"/>
<evidence type="ECO:0000313" key="3">
    <source>
        <dbReference type="Proteomes" id="UP000318927"/>
    </source>
</evidence>
<dbReference type="OrthoDB" id="400687at2"/>
<reference evidence="2 3" key="1">
    <citation type="journal article" date="2019" name="Microbiol. Resour. Announc.">
        <title>Complete Genome Sequences of Three Mycoplasma anserisalpingitis (Mycoplasma sp. 1220) Strains.</title>
        <authorList>
            <person name="Grozner D."/>
            <person name="Forro B."/>
            <person name="Kovacs A.B."/>
            <person name="Marton S."/>
            <person name="Banyai K."/>
            <person name="Kreizinger Z."/>
            <person name="Sulyok K.M."/>
            <person name="Gyuranecz M."/>
        </authorList>
    </citation>
    <scope>NUCLEOTIDE SEQUENCE [LARGE SCALE GENOMIC DNA]</scope>
    <source>
        <strain evidence="2 3">ATCC:BAA-2147</strain>
    </source>
</reference>
<feature type="transmembrane region" description="Helical" evidence="1">
    <location>
        <begin position="44"/>
        <end position="67"/>
    </location>
</feature>
<feature type="transmembrane region" description="Helical" evidence="1">
    <location>
        <begin position="74"/>
        <end position="92"/>
    </location>
</feature>
<dbReference type="RefSeq" id="WP_146368558.1">
    <property type="nucleotide sequence ID" value="NZ_CP042295.1"/>
</dbReference>
<gene>
    <name evidence="2" type="ORF">FRW55_02255</name>
</gene>
<protein>
    <submittedName>
        <fullName evidence="2">Uncharacterized protein</fullName>
    </submittedName>
</protein>
<keyword evidence="1" id="KW-0472">Membrane</keyword>
<proteinExistence type="predicted"/>
<dbReference type="EMBL" id="CP042295">
    <property type="protein sequence ID" value="QDY86975.1"/>
    <property type="molecule type" value="Genomic_DNA"/>
</dbReference>
<evidence type="ECO:0000313" key="2">
    <source>
        <dbReference type="EMBL" id="QDY86975.1"/>
    </source>
</evidence>
<feature type="transmembrane region" description="Helical" evidence="1">
    <location>
        <begin position="98"/>
        <end position="120"/>
    </location>
</feature>
<dbReference type="AlphaFoldDB" id="A0A5B8K293"/>
<keyword evidence="1" id="KW-0812">Transmembrane</keyword>
<feature type="transmembrane region" description="Helical" evidence="1">
    <location>
        <begin position="12"/>
        <end position="32"/>
    </location>
</feature>
<evidence type="ECO:0000256" key="1">
    <source>
        <dbReference type="SAM" id="Phobius"/>
    </source>
</evidence>
<keyword evidence="1" id="KW-1133">Transmembrane helix</keyword>
<accession>A0A5B8K293</accession>
<sequence>MNKITEKSKQLNQYIFITICIVLPAITFWIIGTDDFKLRVFPQKFLWIALTTNIICVLIIWVVLLWFNKIKSDSFGIVGSLLAAFFFILGFNELKSTLRIVMLIPIIVISLLSFYISSIIEDYLMNRKKKYK</sequence>
<dbReference type="NCBIfam" id="NF046002">
    <property type="entry name" value="MAG3450_fam"/>
    <property type="match status" value="1"/>
</dbReference>
<dbReference type="Proteomes" id="UP000318927">
    <property type="component" value="Chromosome"/>
</dbReference>
<name>A0A5B8K293_9MOLU</name>
<organism evidence="2 3">
    <name type="scientific">Mycoplasma anserisalpingitidis</name>
    <dbReference type="NCBI Taxonomy" id="519450"/>
    <lineage>
        <taxon>Bacteria</taxon>
        <taxon>Bacillati</taxon>
        <taxon>Mycoplasmatota</taxon>
        <taxon>Mollicutes</taxon>
        <taxon>Mycoplasmataceae</taxon>
        <taxon>Mycoplasma</taxon>
    </lineage>
</organism>